<gene>
    <name evidence="2" type="ORF">ACFFNX_05600</name>
</gene>
<evidence type="ECO:0000313" key="3">
    <source>
        <dbReference type="Proteomes" id="UP001589627"/>
    </source>
</evidence>
<dbReference type="InterPro" id="IPR001387">
    <property type="entry name" value="Cro/C1-type_HTH"/>
</dbReference>
<dbReference type="CDD" id="cd00093">
    <property type="entry name" value="HTH_XRE"/>
    <property type="match status" value="1"/>
</dbReference>
<dbReference type="Gene3D" id="1.10.260.40">
    <property type="entry name" value="lambda repressor-like DNA-binding domains"/>
    <property type="match status" value="1"/>
</dbReference>
<dbReference type="RefSeq" id="WP_378196210.1">
    <property type="nucleotide sequence ID" value="NZ_JBHLZP010000024.1"/>
</dbReference>
<name>A0ABV5YAE4_9ACTN</name>
<organism evidence="2 3">
    <name type="scientific">Actinoallomurus acaciae</name>
    <dbReference type="NCBI Taxonomy" id="502577"/>
    <lineage>
        <taxon>Bacteria</taxon>
        <taxon>Bacillati</taxon>
        <taxon>Actinomycetota</taxon>
        <taxon>Actinomycetes</taxon>
        <taxon>Streptosporangiales</taxon>
        <taxon>Thermomonosporaceae</taxon>
        <taxon>Actinoallomurus</taxon>
    </lineage>
</organism>
<reference evidence="2 3" key="1">
    <citation type="submission" date="2024-09" db="EMBL/GenBank/DDBJ databases">
        <authorList>
            <person name="Sun Q."/>
            <person name="Mori K."/>
        </authorList>
    </citation>
    <scope>NUCLEOTIDE SEQUENCE [LARGE SCALE GENOMIC DNA]</scope>
    <source>
        <strain evidence="2 3">TBRC 0563</strain>
    </source>
</reference>
<dbReference type="Pfam" id="PF19054">
    <property type="entry name" value="DUF5753"/>
    <property type="match status" value="1"/>
</dbReference>
<evidence type="ECO:0000313" key="2">
    <source>
        <dbReference type="EMBL" id="MFB9831663.1"/>
    </source>
</evidence>
<dbReference type="InterPro" id="IPR043917">
    <property type="entry name" value="DUF5753"/>
</dbReference>
<keyword evidence="3" id="KW-1185">Reference proteome</keyword>
<sequence length="264" mass="29524">MPARMTGREFFGRRLRIAREQQVPKMSRRVLGERINLSDSAIAAWESGRNIPDPETLEDVERVLGTGGLLEDIAENIVTGDKPQEFLGKWARAEAQATLLLRFTYDVVPGLLQLEEYAREVLRDDDQVKVRMSRQQVLAKENPPVFVALIDESVLHRNVGGPRVMSDQLNRLVETAMREHVVVQVIRLSCSVGSQYTGSFGVASCNGETEVGQIDDALSGDVVESADEVSRLRRIFEIARKHALGECESVHLIKEVAESWSSRI</sequence>
<dbReference type="SUPFAM" id="SSF47413">
    <property type="entry name" value="lambda repressor-like DNA-binding domains"/>
    <property type="match status" value="1"/>
</dbReference>
<proteinExistence type="predicted"/>
<dbReference type="Pfam" id="PF13560">
    <property type="entry name" value="HTH_31"/>
    <property type="match status" value="1"/>
</dbReference>
<protein>
    <submittedName>
        <fullName evidence="2">Scr1 family TA system antitoxin-like transcriptional regulator</fullName>
    </submittedName>
</protein>
<dbReference type="InterPro" id="IPR010982">
    <property type="entry name" value="Lambda_DNA-bd_dom_sf"/>
</dbReference>
<dbReference type="EMBL" id="JBHLZP010000024">
    <property type="protein sequence ID" value="MFB9831663.1"/>
    <property type="molecule type" value="Genomic_DNA"/>
</dbReference>
<dbReference type="SMART" id="SM00530">
    <property type="entry name" value="HTH_XRE"/>
    <property type="match status" value="1"/>
</dbReference>
<feature type="domain" description="HTH cro/C1-type" evidence="1">
    <location>
        <begin position="15"/>
        <end position="70"/>
    </location>
</feature>
<dbReference type="Proteomes" id="UP001589627">
    <property type="component" value="Unassembled WGS sequence"/>
</dbReference>
<comment type="caution">
    <text evidence="2">The sequence shown here is derived from an EMBL/GenBank/DDBJ whole genome shotgun (WGS) entry which is preliminary data.</text>
</comment>
<dbReference type="PROSITE" id="PS50943">
    <property type="entry name" value="HTH_CROC1"/>
    <property type="match status" value="1"/>
</dbReference>
<evidence type="ECO:0000259" key="1">
    <source>
        <dbReference type="PROSITE" id="PS50943"/>
    </source>
</evidence>
<accession>A0ABV5YAE4</accession>